<evidence type="ECO:0000256" key="4">
    <source>
        <dbReference type="ARBA" id="ARBA00022692"/>
    </source>
</evidence>
<comment type="caution">
    <text evidence="8">The sequence shown here is derived from an EMBL/GenBank/DDBJ whole genome shotgun (WGS) entry which is preliminary data.</text>
</comment>
<evidence type="ECO:0000313" key="8">
    <source>
        <dbReference type="EMBL" id="CAH1415720.1"/>
    </source>
</evidence>
<comment type="subcellular location">
    <subcellularLocation>
        <location evidence="1">Membrane</location>
        <topology evidence="1">Multi-pass membrane protein</topology>
    </subcellularLocation>
</comment>
<dbReference type="InterPro" id="IPR002259">
    <property type="entry name" value="Eqnu_transpt"/>
</dbReference>
<gene>
    <name evidence="8" type="ORF">LVIROSA_LOCUS3544</name>
</gene>
<dbReference type="PANTHER" id="PTHR10332">
    <property type="entry name" value="EQUILIBRATIVE NUCLEOSIDE TRANSPORTER"/>
    <property type="match status" value="1"/>
</dbReference>
<evidence type="ECO:0000313" key="9">
    <source>
        <dbReference type="Proteomes" id="UP001157418"/>
    </source>
</evidence>
<dbReference type="AlphaFoldDB" id="A0AAU9LMN3"/>
<reference evidence="8 9" key="1">
    <citation type="submission" date="2022-01" db="EMBL/GenBank/DDBJ databases">
        <authorList>
            <person name="Xiong W."/>
            <person name="Schranz E."/>
        </authorList>
    </citation>
    <scope>NUCLEOTIDE SEQUENCE [LARGE SCALE GENOMIC DNA]</scope>
</reference>
<keyword evidence="9" id="KW-1185">Reference proteome</keyword>
<feature type="transmembrane region" description="Helical" evidence="7">
    <location>
        <begin position="404"/>
        <end position="428"/>
    </location>
</feature>
<evidence type="ECO:0000256" key="7">
    <source>
        <dbReference type="SAM" id="Phobius"/>
    </source>
</evidence>
<feature type="transmembrane region" description="Helical" evidence="7">
    <location>
        <begin position="188"/>
        <end position="206"/>
    </location>
</feature>
<dbReference type="EMBL" id="CAKMRJ010000002">
    <property type="protein sequence ID" value="CAH1415720.1"/>
    <property type="molecule type" value="Genomic_DNA"/>
</dbReference>
<evidence type="ECO:0000256" key="3">
    <source>
        <dbReference type="ARBA" id="ARBA00022448"/>
    </source>
</evidence>
<feature type="transmembrane region" description="Helical" evidence="7">
    <location>
        <begin position="379"/>
        <end position="398"/>
    </location>
</feature>
<feature type="transmembrane region" description="Helical" evidence="7">
    <location>
        <begin position="261"/>
        <end position="281"/>
    </location>
</feature>
<keyword evidence="4 7" id="KW-0812">Transmembrane</keyword>
<dbReference type="Pfam" id="PF01733">
    <property type="entry name" value="Nucleoside_tran"/>
    <property type="match status" value="2"/>
</dbReference>
<accession>A0AAU9LMN3</accession>
<feature type="transmembrane region" description="Helical" evidence="7">
    <location>
        <begin position="132"/>
        <end position="150"/>
    </location>
</feature>
<dbReference type="PIRSF" id="PIRSF016379">
    <property type="entry name" value="ENT"/>
    <property type="match status" value="1"/>
</dbReference>
<feature type="transmembrane region" description="Helical" evidence="7">
    <location>
        <begin position="162"/>
        <end position="182"/>
    </location>
</feature>
<feature type="transmembrane region" description="Helical" evidence="7">
    <location>
        <begin position="316"/>
        <end position="335"/>
    </location>
</feature>
<protein>
    <recommendedName>
        <fullName evidence="10">Equilibrative nucleoside transporter</fullName>
    </recommendedName>
</protein>
<evidence type="ECO:0000256" key="6">
    <source>
        <dbReference type="ARBA" id="ARBA00023136"/>
    </source>
</evidence>
<evidence type="ECO:0000256" key="1">
    <source>
        <dbReference type="ARBA" id="ARBA00004141"/>
    </source>
</evidence>
<feature type="transmembrane region" description="Helical" evidence="7">
    <location>
        <begin position="347"/>
        <end position="367"/>
    </location>
</feature>
<comment type="similarity">
    <text evidence="2">Belongs to the SLC29A/ENT transporter (TC 2.A.57) family.</text>
</comment>
<dbReference type="GO" id="GO:0005886">
    <property type="term" value="C:plasma membrane"/>
    <property type="evidence" value="ECO:0007669"/>
    <property type="project" value="TreeGrafter"/>
</dbReference>
<organism evidence="8 9">
    <name type="scientific">Lactuca virosa</name>
    <dbReference type="NCBI Taxonomy" id="75947"/>
    <lineage>
        <taxon>Eukaryota</taxon>
        <taxon>Viridiplantae</taxon>
        <taxon>Streptophyta</taxon>
        <taxon>Embryophyta</taxon>
        <taxon>Tracheophyta</taxon>
        <taxon>Spermatophyta</taxon>
        <taxon>Magnoliopsida</taxon>
        <taxon>eudicotyledons</taxon>
        <taxon>Gunneridae</taxon>
        <taxon>Pentapetalae</taxon>
        <taxon>asterids</taxon>
        <taxon>campanulids</taxon>
        <taxon>Asterales</taxon>
        <taxon>Asteraceae</taxon>
        <taxon>Cichorioideae</taxon>
        <taxon>Cichorieae</taxon>
        <taxon>Lactucinae</taxon>
        <taxon>Lactuca</taxon>
    </lineage>
</organism>
<dbReference type="Proteomes" id="UP001157418">
    <property type="component" value="Unassembled WGS sequence"/>
</dbReference>
<keyword evidence="6 7" id="KW-0472">Membrane</keyword>
<evidence type="ECO:0008006" key="10">
    <source>
        <dbReference type="Google" id="ProtNLM"/>
    </source>
</evidence>
<evidence type="ECO:0000256" key="5">
    <source>
        <dbReference type="ARBA" id="ARBA00022989"/>
    </source>
</evidence>
<keyword evidence="5 7" id="KW-1133">Transmembrane helix</keyword>
<evidence type="ECO:0000256" key="2">
    <source>
        <dbReference type="ARBA" id="ARBA00007965"/>
    </source>
</evidence>
<keyword evidence="3" id="KW-0813">Transport</keyword>
<proteinExistence type="inferred from homology"/>
<feature type="transmembrane region" description="Helical" evidence="7">
    <location>
        <begin position="440"/>
        <end position="463"/>
    </location>
</feature>
<name>A0AAU9LMN3_9ASTR</name>
<dbReference type="GO" id="GO:0005337">
    <property type="term" value="F:nucleoside transmembrane transporter activity"/>
    <property type="evidence" value="ECO:0007669"/>
    <property type="project" value="InterPro"/>
</dbReference>
<feature type="transmembrane region" description="Helical" evidence="7">
    <location>
        <begin position="93"/>
        <end position="112"/>
    </location>
</feature>
<dbReference type="PANTHER" id="PTHR10332:SF38">
    <property type="entry name" value="EQUILIBRATIVE NUCLEOTIDE TRANSPORTER 3-RELATED"/>
    <property type="match status" value="1"/>
</dbReference>
<sequence>MTVVATSFECISDDRPPPSPTSYLRNLLHFSRSGEKVLHMKTDGGRMVVLRQIFRPHVVVLISCDGGVHNSGCMAVMNVAAPNETPVKLEGKFLAIVVCWILGFGSLVAWNSMLTIGDYYYELFPDYHPSRVLTLVYQPFAIGTIAILAYNESKIDTRKRNIAGYILFFLCTLALIVIDLATSGKGGIGNYIGICVFVAGFGVADAHVQGGMVGDLAFMKPEFMQSFFAGLGASGIVTSGLRLITKAAFDKSPHGLRKGAILFLGISTFSEFLCILLYAFVFAAGIQTEPNGTADIDAKVPERLSTKQLLVKNIDYALDLFLIYVLTLSIFPGFLYENTGHHQLGSWYPLVLIAMYNAWDLISRYIPLIGFLKIESRKWLMIATLTRFFFVPAFYFTAKYGDQGWMIMLISLLGLTNGYLTVCVMTVAPKGCTGPEANALGNILVMFLLGGIFAGVALDWLWIIGNGKF</sequence>
<feature type="transmembrane region" description="Helical" evidence="7">
    <location>
        <begin position="227"/>
        <end position="249"/>
    </location>
</feature>